<dbReference type="GO" id="GO:0033185">
    <property type="term" value="C:dolichol-phosphate-mannose synthase complex"/>
    <property type="evidence" value="ECO:0007669"/>
    <property type="project" value="TreeGrafter"/>
</dbReference>
<feature type="transmembrane region" description="Helical" evidence="7">
    <location>
        <begin position="6"/>
        <end position="28"/>
    </location>
</feature>
<evidence type="ECO:0000256" key="1">
    <source>
        <dbReference type="ARBA" id="ARBA00004477"/>
    </source>
</evidence>
<evidence type="ECO:0000313" key="9">
    <source>
        <dbReference type="Proteomes" id="UP001374579"/>
    </source>
</evidence>
<organism evidence="8 9">
    <name type="scientific">Littorina saxatilis</name>
    <dbReference type="NCBI Taxonomy" id="31220"/>
    <lineage>
        <taxon>Eukaryota</taxon>
        <taxon>Metazoa</taxon>
        <taxon>Spiralia</taxon>
        <taxon>Lophotrochozoa</taxon>
        <taxon>Mollusca</taxon>
        <taxon>Gastropoda</taxon>
        <taxon>Caenogastropoda</taxon>
        <taxon>Littorinimorpha</taxon>
        <taxon>Littorinoidea</taxon>
        <taxon>Littorinidae</taxon>
        <taxon>Littorina</taxon>
    </lineage>
</organism>
<keyword evidence="6 7" id="KW-0472">Membrane</keyword>
<keyword evidence="4 7" id="KW-0256">Endoplasmic reticulum</keyword>
<comment type="subunit">
    <text evidence="7">Component of the dolichol-phosphate mannose (DPM) synthase complex.</text>
</comment>
<name>A0AAN9GC70_9CAEN</name>
<sequence>MAFPKLFQWLAGIAVFLSVWSALFFRLVPVKLSQPWHDVISVLPLYLLISFACYSLAVVGYRVATFNDCVVASEELKKQVEEAKEDLKRKGYKYANEFS</sequence>
<gene>
    <name evidence="8" type="ORF">V1264_019907</name>
</gene>
<reference evidence="8 9" key="1">
    <citation type="submission" date="2024-02" db="EMBL/GenBank/DDBJ databases">
        <title>Chromosome-scale genome assembly of the rough periwinkle Littorina saxatilis.</title>
        <authorList>
            <person name="De Jode A."/>
            <person name="Faria R."/>
            <person name="Formenti G."/>
            <person name="Sims Y."/>
            <person name="Smith T.P."/>
            <person name="Tracey A."/>
            <person name="Wood J.M.D."/>
            <person name="Zagrodzka Z.B."/>
            <person name="Johannesson K."/>
            <person name="Butlin R.K."/>
            <person name="Leder E.H."/>
        </authorList>
    </citation>
    <scope>NUCLEOTIDE SEQUENCE [LARGE SCALE GENOMIC DNA]</scope>
    <source>
        <strain evidence="8">Snail1</strain>
        <tissue evidence="8">Muscle</tissue>
    </source>
</reference>
<dbReference type="Proteomes" id="UP001374579">
    <property type="component" value="Unassembled WGS sequence"/>
</dbReference>
<proteinExistence type="inferred from homology"/>
<evidence type="ECO:0000256" key="7">
    <source>
        <dbReference type="RuleBase" id="RU365085"/>
    </source>
</evidence>
<comment type="subcellular location">
    <subcellularLocation>
        <location evidence="1 7">Endoplasmic reticulum membrane</location>
        <topology evidence="1 7">Multi-pass membrane protein</topology>
    </subcellularLocation>
</comment>
<feature type="transmembrane region" description="Helical" evidence="7">
    <location>
        <begin position="40"/>
        <end position="61"/>
    </location>
</feature>
<evidence type="ECO:0000256" key="2">
    <source>
        <dbReference type="ARBA" id="ARBA00010430"/>
    </source>
</evidence>
<dbReference type="PANTHER" id="PTHR16433">
    <property type="entry name" value="DOLICHOL-PHOSPHATE MANNOSYLTRANSFERASE SUBUNIT 3"/>
    <property type="match status" value="1"/>
</dbReference>
<keyword evidence="5 7" id="KW-1133">Transmembrane helix</keyword>
<evidence type="ECO:0000313" key="8">
    <source>
        <dbReference type="EMBL" id="KAK7101540.1"/>
    </source>
</evidence>
<comment type="function">
    <text evidence="7">Stabilizer subunit of the dolichol-phosphate mannose (DPM) synthase complex; tethers catalytic subunit to the ER.</text>
</comment>
<comment type="pathway">
    <text evidence="7">Protein modification; protein glycosylation.</text>
</comment>
<keyword evidence="3 7" id="KW-0812">Transmembrane</keyword>
<evidence type="ECO:0000256" key="6">
    <source>
        <dbReference type="ARBA" id="ARBA00023136"/>
    </source>
</evidence>
<dbReference type="GO" id="GO:0006506">
    <property type="term" value="P:GPI anchor biosynthetic process"/>
    <property type="evidence" value="ECO:0007669"/>
    <property type="project" value="TreeGrafter"/>
</dbReference>
<evidence type="ECO:0000256" key="4">
    <source>
        <dbReference type="ARBA" id="ARBA00022824"/>
    </source>
</evidence>
<dbReference type="InterPro" id="IPR013174">
    <property type="entry name" value="DPM3"/>
</dbReference>
<comment type="caution">
    <text evidence="8">The sequence shown here is derived from an EMBL/GenBank/DDBJ whole genome shotgun (WGS) entry which is preliminary data.</text>
</comment>
<comment type="similarity">
    <text evidence="2 7">Belongs to the DPM3 family.</text>
</comment>
<evidence type="ECO:0000256" key="3">
    <source>
        <dbReference type="ARBA" id="ARBA00022692"/>
    </source>
</evidence>
<dbReference type="GO" id="GO:0005789">
    <property type="term" value="C:endoplasmic reticulum membrane"/>
    <property type="evidence" value="ECO:0007669"/>
    <property type="project" value="UniProtKB-SubCell"/>
</dbReference>
<protein>
    <recommendedName>
        <fullName evidence="7">Dolichol-phosphate mannosyltransferase subunit 3</fullName>
    </recommendedName>
</protein>
<keyword evidence="9" id="KW-1185">Reference proteome</keyword>
<dbReference type="EMBL" id="JBAMIC010000010">
    <property type="protein sequence ID" value="KAK7101540.1"/>
    <property type="molecule type" value="Genomic_DNA"/>
</dbReference>
<accession>A0AAN9GC70</accession>
<dbReference type="PANTHER" id="PTHR16433:SF0">
    <property type="entry name" value="DOLICHOL-PHOSPHATE MANNOSYLTRANSFERASE SUBUNIT 3"/>
    <property type="match status" value="1"/>
</dbReference>
<dbReference type="AlphaFoldDB" id="A0AAN9GC70"/>
<evidence type="ECO:0000256" key="5">
    <source>
        <dbReference type="ARBA" id="ARBA00022989"/>
    </source>
</evidence>
<dbReference type="Pfam" id="PF08285">
    <property type="entry name" value="DPM3"/>
    <property type="match status" value="1"/>
</dbReference>